<dbReference type="PANTHER" id="PTHR24072">
    <property type="entry name" value="RHO FAMILY GTPASE"/>
    <property type="match status" value="1"/>
</dbReference>
<keyword evidence="5" id="KW-0547">Nucleotide-binding</keyword>
<dbReference type="OrthoDB" id="4031310at2759"/>
<dbReference type="Pfam" id="PF00071">
    <property type="entry name" value="Ras"/>
    <property type="match status" value="1"/>
</dbReference>
<dbReference type="InterPro" id="IPR003578">
    <property type="entry name" value="Small_GTPase_Rho"/>
</dbReference>
<sequence length="295" mass="32892">MVDENSVDALMLSETTEDRSSDRSSGLMREESAFSMPYDESSTTLEEKSTQRLPSAFARTLSSIPSYSQTRRCTAMADKHLKIVVVGDRGVGKTCLLISYVQREFPTGYVPTVFENYVTKVEGPRKKVIELALWDTAGQEEYNRLRPLSYSEVDMLLVCYSVGSRASLQNVEDLWMPEVKHFCPSAPIMLVGLKSDLYGQMGFSEVVDSQKAELVARKLGAFSHMQCSAKSRNEVDEVFNEVLNTALRGQLNDTVDLGPILKNAFKKKPKKTVVIPKKPPPNKKSPANKFGCTII</sequence>
<protein>
    <recommendedName>
        <fullName evidence="10">GTP-binding protein RHO4</fullName>
    </recommendedName>
</protein>
<dbReference type="SMART" id="SM00176">
    <property type="entry name" value="RAN"/>
    <property type="match status" value="1"/>
</dbReference>
<evidence type="ECO:0000256" key="7">
    <source>
        <dbReference type="ARBA" id="ARBA00023136"/>
    </source>
</evidence>
<evidence type="ECO:0000256" key="9">
    <source>
        <dbReference type="ARBA" id="ARBA00023289"/>
    </source>
</evidence>
<dbReference type="PROSITE" id="PS51420">
    <property type="entry name" value="RHO"/>
    <property type="match status" value="1"/>
</dbReference>
<dbReference type="InterPro" id="IPR027417">
    <property type="entry name" value="P-loop_NTPase"/>
</dbReference>
<feature type="region of interest" description="Disordered" evidence="11">
    <location>
        <begin position="1"/>
        <end position="50"/>
    </location>
</feature>
<dbReference type="GO" id="GO:0003924">
    <property type="term" value="F:GTPase activity"/>
    <property type="evidence" value="ECO:0007669"/>
    <property type="project" value="InterPro"/>
</dbReference>
<dbReference type="GO" id="GO:0007264">
    <property type="term" value="P:small GTPase-mediated signal transduction"/>
    <property type="evidence" value="ECO:0007669"/>
    <property type="project" value="InterPro"/>
</dbReference>
<organism evidence="12 13">
    <name type="scientific">Torulaspora globosa</name>
    <dbReference type="NCBI Taxonomy" id="48254"/>
    <lineage>
        <taxon>Eukaryota</taxon>
        <taxon>Fungi</taxon>
        <taxon>Dikarya</taxon>
        <taxon>Ascomycota</taxon>
        <taxon>Saccharomycotina</taxon>
        <taxon>Saccharomycetes</taxon>
        <taxon>Saccharomycetales</taxon>
        <taxon>Saccharomycetaceae</taxon>
        <taxon>Torulaspora</taxon>
    </lineage>
</organism>
<dbReference type="EMBL" id="CP059267">
    <property type="protein sequence ID" value="QLQ78574.1"/>
    <property type="molecule type" value="Genomic_DNA"/>
</dbReference>
<keyword evidence="7" id="KW-0472">Membrane</keyword>
<dbReference type="SMART" id="SM00174">
    <property type="entry name" value="RHO"/>
    <property type="match status" value="1"/>
</dbReference>
<keyword evidence="13" id="KW-1185">Reference proteome</keyword>
<accession>A0A7H9HL73</accession>
<name>A0A7H9HL73_9SACH</name>
<evidence type="ECO:0000256" key="6">
    <source>
        <dbReference type="ARBA" id="ARBA00023134"/>
    </source>
</evidence>
<dbReference type="GO" id="GO:0005525">
    <property type="term" value="F:GTP binding"/>
    <property type="evidence" value="ECO:0007669"/>
    <property type="project" value="UniProtKB-KW"/>
</dbReference>
<keyword evidence="9" id="KW-0636">Prenylation</keyword>
<evidence type="ECO:0000256" key="11">
    <source>
        <dbReference type="SAM" id="MobiDB-lite"/>
    </source>
</evidence>
<dbReference type="PRINTS" id="PR00449">
    <property type="entry name" value="RASTRNSFRMNG"/>
</dbReference>
<dbReference type="NCBIfam" id="TIGR00231">
    <property type="entry name" value="small_GTP"/>
    <property type="match status" value="1"/>
</dbReference>
<evidence type="ECO:0000256" key="1">
    <source>
        <dbReference type="ARBA" id="ARBA00004342"/>
    </source>
</evidence>
<dbReference type="InterPro" id="IPR005225">
    <property type="entry name" value="Small_GTP-bd"/>
</dbReference>
<comment type="similarity">
    <text evidence="2">Belongs to the small GTPase superfamily. Rho family.</text>
</comment>
<evidence type="ECO:0000256" key="8">
    <source>
        <dbReference type="ARBA" id="ARBA00023288"/>
    </source>
</evidence>
<feature type="compositionally biased region" description="Basic and acidic residues" evidence="11">
    <location>
        <begin position="16"/>
        <end position="32"/>
    </location>
</feature>
<keyword evidence="4" id="KW-0488">Methylation</keyword>
<proteinExistence type="inferred from homology"/>
<evidence type="ECO:0000256" key="2">
    <source>
        <dbReference type="ARBA" id="ARBA00010142"/>
    </source>
</evidence>
<evidence type="ECO:0000313" key="12">
    <source>
        <dbReference type="EMBL" id="QLQ78574.1"/>
    </source>
</evidence>
<dbReference type="SUPFAM" id="SSF52540">
    <property type="entry name" value="P-loop containing nucleoside triphosphate hydrolases"/>
    <property type="match status" value="1"/>
</dbReference>
<dbReference type="Gene3D" id="3.40.50.300">
    <property type="entry name" value="P-loop containing nucleotide triphosphate hydrolases"/>
    <property type="match status" value="1"/>
</dbReference>
<evidence type="ECO:0000313" key="13">
    <source>
        <dbReference type="Proteomes" id="UP000510647"/>
    </source>
</evidence>
<dbReference type="AlphaFoldDB" id="A0A7H9HL73"/>
<evidence type="ECO:0000256" key="5">
    <source>
        <dbReference type="ARBA" id="ARBA00022741"/>
    </source>
</evidence>
<evidence type="ECO:0000256" key="4">
    <source>
        <dbReference type="ARBA" id="ARBA00022481"/>
    </source>
</evidence>
<keyword evidence="3" id="KW-1003">Cell membrane</keyword>
<keyword evidence="8" id="KW-0449">Lipoprotein</keyword>
<dbReference type="InterPro" id="IPR001806">
    <property type="entry name" value="Small_GTPase"/>
</dbReference>
<dbReference type="FunFam" id="3.40.50.300:FF:000983">
    <property type="entry name" value="Rho family GTPase"/>
    <property type="match status" value="1"/>
</dbReference>
<evidence type="ECO:0000256" key="10">
    <source>
        <dbReference type="ARBA" id="ARBA00067969"/>
    </source>
</evidence>
<keyword evidence="6" id="KW-0342">GTP-binding</keyword>
<reference evidence="12 13" key="1">
    <citation type="submission" date="2020-06" db="EMBL/GenBank/DDBJ databases">
        <title>The yeast mating-type switching endonuclease HO is a domesticated member of an unorthodox homing genetic element family.</title>
        <authorList>
            <person name="Coughlan A.Y."/>
            <person name="Lombardi L."/>
            <person name="Braun-Galleani S."/>
            <person name="Martos A.R."/>
            <person name="Galeote V."/>
            <person name="Bigey F."/>
            <person name="Dequin S."/>
            <person name="Byrne K.P."/>
            <person name="Wolfe K.H."/>
        </authorList>
    </citation>
    <scope>NUCLEOTIDE SEQUENCE [LARGE SCALE GENOMIC DNA]</scope>
    <source>
        <strain evidence="12 13">CBS2947</strain>
    </source>
</reference>
<comment type="subcellular location">
    <subcellularLocation>
        <location evidence="1">Cell membrane</location>
        <topology evidence="1">Lipid-anchor</topology>
        <orientation evidence="1">Cytoplasmic side</orientation>
    </subcellularLocation>
</comment>
<evidence type="ECO:0000256" key="3">
    <source>
        <dbReference type="ARBA" id="ARBA00022475"/>
    </source>
</evidence>
<dbReference type="SMART" id="SM00173">
    <property type="entry name" value="RAS"/>
    <property type="match status" value="1"/>
</dbReference>
<dbReference type="GO" id="GO:0005886">
    <property type="term" value="C:plasma membrane"/>
    <property type="evidence" value="ECO:0007669"/>
    <property type="project" value="UniProtKB-SubCell"/>
</dbReference>
<gene>
    <name evidence="12" type="ORF">HG537_0A08210</name>
</gene>
<dbReference type="PROSITE" id="PS51421">
    <property type="entry name" value="RAS"/>
    <property type="match status" value="1"/>
</dbReference>
<dbReference type="PROSITE" id="PS51419">
    <property type="entry name" value="RAB"/>
    <property type="match status" value="1"/>
</dbReference>
<dbReference type="Proteomes" id="UP000510647">
    <property type="component" value="Chromosome 1"/>
</dbReference>
<dbReference type="SMART" id="SM00175">
    <property type="entry name" value="RAB"/>
    <property type="match status" value="1"/>
</dbReference>